<proteinExistence type="predicted"/>
<dbReference type="PANTHER" id="PTHR11319:SF35">
    <property type="entry name" value="OUTER MEMBRANE PROTEIN PMPC-RELATED"/>
    <property type="match status" value="1"/>
</dbReference>
<evidence type="ECO:0000256" key="1">
    <source>
        <dbReference type="SAM" id="MobiDB-lite"/>
    </source>
</evidence>
<dbReference type="InterPro" id="IPR011050">
    <property type="entry name" value="Pectin_lyase_fold/virulence"/>
</dbReference>
<keyword evidence="3" id="KW-1185">Reference proteome</keyword>
<dbReference type="SUPFAM" id="SSF51126">
    <property type="entry name" value="Pectin lyase-like"/>
    <property type="match status" value="2"/>
</dbReference>
<name>A0ABQ9XRV5_9EUKA</name>
<accession>A0ABQ9XRV5</accession>
<comment type="caution">
    <text evidence="2">The sequence shown here is derived from an EMBL/GenBank/DDBJ whole genome shotgun (WGS) entry which is preliminary data.</text>
</comment>
<gene>
    <name evidence="2" type="ORF">BLNAU_12039</name>
</gene>
<feature type="region of interest" description="Disordered" evidence="1">
    <location>
        <begin position="158"/>
        <end position="183"/>
    </location>
</feature>
<evidence type="ECO:0000313" key="2">
    <source>
        <dbReference type="EMBL" id="KAK2953050.1"/>
    </source>
</evidence>
<organism evidence="2 3">
    <name type="scientific">Blattamonas nauphoetae</name>
    <dbReference type="NCBI Taxonomy" id="2049346"/>
    <lineage>
        <taxon>Eukaryota</taxon>
        <taxon>Metamonada</taxon>
        <taxon>Preaxostyla</taxon>
        <taxon>Oxymonadida</taxon>
        <taxon>Blattamonas</taxon>
    </lineage>
</organism>
<dbReference type="EMBL" id="JARBJD010000096">
    <property type="protein sequence ID" value="KAK2953050.1"/>
    <property type="molecule type" value="Genomic_DNA"/>
</dbReference>
<protein>
    <submittedName>
        <fullName evidence="2">Uncharacterized protein</fullName>
    </submittedName>
</protein>
<dbReference type="Proteomes" id="UP001281761">
    <property type="component" value="Unassembled WGS sequence"/>
</dbReference>
<reference evidence="2 3" key="1">
    <citation type="journal article" date="2022" name="bioRxiv">
        <title>Genomics of Preaxostyla Flagellates Illuminates Evolutionary Transitions and the Path Towards Mitochondrial Loss.</title>
        <authorList>
            <person name="Novak L.V.F."/>
            <person name="Treitli S.C."/>
            <person name="Pyrih J."/>
            <person name="Halakuc P."/>
            <person name="Pipaliya S.V."/>
            <person name="Vacek V."/>
            <person name="Brzon O."/>
            <person name="Soukal P."/>
            <person name="Eme L."/>
            <person name="Dacks J.B."/>
            <person name="Karnkowska A."/>
            <person name="Elias M."/>
            <person name="Hampl V."/>
        </authorList>
    </citation>
    <scope>NUCLEOTIDE SEQUENCE [LARGE SCALE GENOMIC DNA]</scope>
    <source>
        <strain evidence="2">NAU3</strain>
        <tissue evidence="2">Gut</tissue>
    </source>
</reference>
<sequence length="1972" mass="211774">MNSNTETCRNLLSGNIFAPLSMSSFSMINSSAVSNTETWSPPLSPTATDPTRPISPFPQRCVVRSSSFISCKGLGAFGGALALFRSSYTEIEKSTFECCSVVDEAETGRKKAGGAILLTGQGDQQVRISKCTFSENRSERGGALVFVNVTRIQIEDSSFTKNEESGHEGRRRQDGRKEERGEGGGVWVCGRVGELLVCGVGSEENRAEGGGWLSVSSLARTSTISSCLFCGNRAERAGGVMLFGGEGDCVSIVFEFCRFVKNEVSERMGGEEVGSDVCFVDCSVDTVDSLVRVENCWSTSNTARIGVLSSEGDFSSLSLLSTSADSNEGTATTVHVTTSGADETGCGSTSNTACATVGGAVKLASSSEMEIRAGSGSFVETTRIIPKLDQSLSIVGDDELPTTLITPVNFITVDRNSSLTLSNLVIHPEGRFLVSSIGVISLSSITIAGKANVFYDSAIIQIILSEPTDSIHVDCLTVENISSTGSGISFSMKNCPLTLSHLNSERFSAETYLLNLGLNHSTASLTDITITTIPSSSLCTFFLTTDDCEVTITTLKISEITLFESMFLLYFTFKSSTATIDSLSFTGAVSSDDTSRIFRIDIYNSTTTLQHIDLASTNVEQSTRSKPLYLSVMNNSTCRVSRLHLTNWNAGTPWDVRILSDSSLNLSDFHVQNSIANSRSILYTSGLEASLADSSFSDCSNTYFPGGMQLDLDSGSLDLLRVDFVDCSSTCSDSSYPGAVLARISSGTLTMDSCSFSKCSTTGNGGALHLDLTSASGTWDYLLKSIEFGRGEDANRCGEGKFGNDVFVSAQKLEIAVTPERWTGSFSSSKETDLMGNYTSLSQTMSLIPFLRGTGVFVRNGGEDTASCGGSPITACATVGGAVGYAQSSTIVIHILSGVFTETKKIVLSGGEQVSIEGIGAPPPELVTPSTFINISKSCRLTLTNVVFSPSGTILASNHSDLSVSNITISASNQYWDTLFILQNGTISFSNIISEANTRHYSLFDISVLRSADSVNLEQISMSGIDDFSSACDITSKNCPVTLRDITYNGNLNDNHFRFLTLTSQNSDVSLSHATLKQLEHADRLFDLTLNSTVAIFQFITFEDIEFSHDYFTVIATGGTLQLSDVVMKNCQSADIFVILNLSSTNTIISRFSFDGDAYFRYFLIIDTDGSFPHVSEITHTNDSWVPQIYLTVSSTSFSLNSLNNWSVSGDRFRQLYLELWATNCDISLKDESLTGSPNDTFSLQRYKLIDCDTSYERLKLINWPGSSVLETSVSGGSYSISDINITDSTLQFWHDPSFTLSISSSTVTINSITFTGAVLSDYHSNFIGIGISNRSIAIIQNINMTCTTTERLDDTDLLGLSVENDSSCEISHLYLKNWNLECPWFFGASSRSSLIISDFQVQTSIMDDYPGFYIDNGTASLVDASFSDCSNTYYEGGMRLILVSGSLNLLRVDFVNCSSTCSDSSYPGAVLARISSGTLTIDSCSFSKCSTTGNGGALRLDLTSASGTWDYLLKSIKFGRGEDANRCGEGKFGNDVFVSATNLEIAVTPERWTGSFSSSKETDLMGNDTTLNQTMSLIPFLRGKEVFVGKDGDDEHSGVEDFPLRTIFAAFKLLKDEGMTTTAIVVSELAVIGKTVHLEEQGELSVRTWEEKKGRVECSVDDGGWKTGTRRVVEAMVRLEIVSLSFSELEFSGFASPVGINSVFSVEAQSTLSLTACSIVSSHEITHTLAKVSHDGTLLVDGLEVSQVRFGGKGSVFVVGSKGRVEMEGGEVSSTSLEGGAVVWGSTESGIEVTETKFVGCTGRQYGSLIRVSVIGCRVSVVKCVFTDCRTVVGMEEMRGGEGRVGGGCVVIKLGARSKSTRHLPASSADLSSTQFLHCVLTGPASHSSSLVGGSAFAIMSMEKNGRIDFVETEVRNCTCGEGLKREGTDGGVIVWRTSRPHTNRRGMRVVGCGVGQLELDSTDSVSASEL</sequence>
<evidence type="ECO:0000313" key="3">
    <source>
        <dbReference type="Proteomes" id="UP001281761"/>
    </source>
</evidence>
<dbReference type="PANTHER" id="PTHR11319">
    <property type="entry name" value="G PROTEIN-COUPLED RECEPTOR-RELATED"/>
    <property type="match status" value="1"/>
</dbReference>
<feature type="compositionally biased region" description="Basic and acidic residues" evidence="1">
    <location>
        <begin position="161"/>
        <end position="182"/>
    </location>
</feature>